<evidence type="ECO:0000313" key="2">
    <source>
        <dbReference type="EMBL" id="ALA62433.1"/>
    </source>
</evidence>
<dbReference type="EMBL" id="KP728110">
    <property type="protein sequence ID" value="ALA62433.1"/>
    <property type="molecule type" value="Genomic_DNA"/>
</dbReference>
<dbReference type="SUPFAM" id="SSF54117">
    <property type="entry name" value="Interleukin 8-like chemokines"/>
    <property type="match status" value="1"/>
</dbReference>
<protein>
    <submittedName>
        <fullName evidence="2">CC chemokine family protein</fullName>
    </submittedName>
</protein>
<evidence type="ECO:0000256" key="1">
    <source>
        <dbReference type="SAM" id="Phobius"/>
    </source>
</evidence>
<dbReference type="KEGG" id="vg:26122749"/>
<proteinExistence type="predicted"/>
<keyword evidence="1" id="KW-1133">Transmembrane helix</keyword>
<feature type="transmembrane region" description="Helical" evidence="1">
    <location>
        <begin position="6"/>
        <end position="23"/>
    </location>
</feature>
<dbReference type="InterPro" id="IPR036048">
    <property type="entry name" value="Interleukin_8-like_sf"/>
</dbReference>
<dbReference type="OrthoDB" id="35132at10239"/>
<dbReference type="GO" id="GO:0008009">
    <property type="term" value="F:chemokine activity"/>
    <property type="evidence" value="ECO:0007669"/>
    <property type="project" value="InterPro"/>
</dbReference>
<accession>A0A0M5HU02</accession>
<keyword evidence="1" id="KW-0472">Membrane</keyword>
<evidence type="ECO:0000313" key="3">
    <source>
        <dbReference type="Proteomes" id="UP000142477"/>
    </source>
</evidence>
<dbReference type="GO" id="GO:0006955">
    <property type="term" value="P:immune response"/>
    <property type="evidence" value="ECO:0007669"/>
    <property type="project" value="InterPro"/>
</dbReference>
<dbReference type="GeneID" id="26122749"/>
<organism evidence="2 3">
    <name type="scientific">Turkeypox virus</name>
    <dbReference type="NCBI Taxonomy" id="336486"/>
    <lineage>
        <taxon>Viruses</taxon>
        <taxon>Varidnaviria</taxon>
        <taxon>Bamfordvirae</taxon>
        <taxon>Nucleocytoviricota</taxon>
        <taxon>Pokkesviricetes</taxon>
        <taxon>Chitovirales</taxon>
        <taxon>Poxviridae</taxon>
        <taxon>Chordopoxvirinae</taxon>
        <taxon>Avipoxvirus</taxon>
        <taxon>Avipoxvirus turkeypox</taxon>
    </lineage>
</organism>
<sequence length="117" mass="13128">MMEYTVSYWLVISVIAYSWYYNVSGYECRDDCCNGRFGTVPAPWNVTDCIQTGPPKCPDSGFLLTTYDNKTFCIRGDETNRGNYPQTIGAIFSNCTALNTGKNRLISTSKLSYVGRV</sequence>
<keyword evidence="3" id="KW-1185">Reference proteome</keyword>
<name>A0A0M5HU02_9POXV</name>
<dbReference type="GO" id="GO:0005576">
    <property type="term" value="C:extracellular region"/>
    <property type="evidence" value="ECO:0007669"/>
    <property type="project" value="InterPro"/>
</dbReference>
<keyword evidence="1" id="KW-0812">Transmembrane</keyword>
<reference evidence="2 3" key="1">
    <citation type="journal article" date="2015" name="Infect. Genet. Evol.">
        <title>Unique genomic organization of a novel Avipoxvirus detected in turkey (Meleagris gallopavo).</title>
        <authorList>
            <person name="Banyai K."/>
            <person name="Palya V."/>
            <person name="Denes B."/>
            <person name="Glavits R."/>
            <person name="Ivanics E."/>
            <person name="Horvath B."/>
            <person name="Farkas S.L."/>
            <person name="Marton S."/>
            <person name="Balint A."/>
            <person name="Gyuranecz M."/>
            <person name="Erdelyi K."/>
            <person name="Dan A."/>
        </authorList>
    </citation>
    <scope>NUCLEOTIDE SEQUENCE [LARGE SCALE GENOMIC DNA]</scope>
    <source>
        <strain evidence="2 3">TKPV-HU1124/2011</strain>
    </source>
</reference>
<dbReference type="RefSeq" id="YP_009177080.1">
    <property type="nucleotide sequence ID" value="NC_028238.1"/>
</dbReference>
<dbReference type="Proteomes" id="UP000142477">
    <property type="component" value="Segment"/>
</dbReference>